<evidence type="ECO:0000313" key="2">
    <source>
        <dbReference type="Proteomes" id="UP001501757"/>
    </source>
</evidence>
<sequence>MQVTSYQAQLTLAQQRDFRQERQVLFNPPSSDASVAEMPSLLPATGTGITQPAVAERSNDGQEIDADYRQSIKKRLIELLSGKKLDWYSANIQPKQGSSQADTMPDTADKADKVQRQLQIVERTHDYQAYQLGLAMTINTAAGETLSLNAELYWQQLNVHEQTLMMTQAQLQDPLVLNFDWRAVEFSGHTGFDLDQDGNADRLPTPVGNSGYLILDRNQNAKMDDAPELLGLQSGDAWADMRAMDQNHDGWLDSRDSQFQQLYWWQPGTGRIFSLAQMQVNGLLLQGADTQAVIAPNGESQTRLRRSGAFIHHNNQLGLMQQFDFYV</sequence>
<dbReference type="EMBL" id="BAAAEI010000031">
    <property type="protein sequence ID" value="GAA0375392.1"/>
    <property type="molecule type" value="Genomic_DNA"/>
</dbReference>
<gene>
    <name evidence="1" type="ORF">GCM10009092_44520</name>
</gene>
<protein>
    <recommendedName>
        <fullName evidence="3">VCBS repeat-containing protein</fullName>
    </recommendedName>
</protein>
<name>A0ABP3HRF9_9ALTE</name>
<accession>A0ABP3HRF9</accession>
<organism evidence="1 2">
    <name type="scientific">Bowmanella denitrificans</name>
    <dbReference type="NCBI Taxonomy" id="366582"/>
    <lineage>
        <taxon>Bacteria</taxon>
        <taxon>Pseudomonadati</taxon>
        <taxon>Pseudomonadota</taxon>
        <taxon>Gammaproteobacteria</taxon>
        <taxon>Alteromonadales</taxon>
        <taxon>Alteromonadaceae</taxon>
        <taxon>Bowmanella</taxon>
    </lineage>
</organism>
<keyword evidence="2" id="KW-1185">Reference proteome</keyword>
<dbReference type="PANTHER" id="PTHR39431:SF1">
    <property type="entry name" value="FRPA_C-RELATED PROTEIN"/>
    <property type="match status" value="1"/>
</dbReference>
<dbReference type="RefSeq" id="WP_343847574.1">
    <property type="nucleotide sequence ID" value="NZ_BAAAEI010000031.1"/>
</dbReference>
<evidence type="ECO:0008006" key="3">
    <source>
        <dbReference type="Google" id="ProtNLM"/>
    </source>
</evidence>
<dbReference type="PANTHER" id="PTHR39431">
    <property type="entry name" value="FRPA/C-RELATED PROTEIN"/>
    <property type="match status" value="1"/>
</dbReference>
<reference evidence="2" key="1">
    <citation type="journal article" date="2019" name="Int. J. Syst. Evol. Microbiol.">
        <title>The Global Catalogue of Microorganisms (GCM) 10K type strain sequencing project: providing services to taxonomists for standard genome sequencing and annotation.</title>
        <authorList>
            <consortium name="The Broad Institute Genomics Platform"/>
            <consortium name="The Broad Institute Genome Sequencing Center for Infectious Disease"/>
            <person name="Wu L."/>
            <person name="Ma J."/>
        </authorList>
    </citation>
    <scope>NUCLEOTIDE SEQUENCE [LARGE SCALE GENOMIC DNA]</scope>
    <source>
        <strain evidence="2">JCM 13378</strain>
    </source>
</reference>
<evidence type="ECO:0000313" key="1">
    <source>
        <dbReference type="EMBL" id="GAA0375392.1"/>
    </source>
</evidence>
<proteinExistence type="predicted"/>
<comment type="caution">
    <text evidence="1">The sequence shown here is derived from an EMBL/GenBank/DDBJ whole genome shotgun (WGS) entry which is preliminary data.</text>
</comment>
<dbReference type="Proteomes" id="UP001501757">
    <property type="component" value="Unassembled WGS sequence"/>
</dbReference>